<dbReference type="AlphaFoldDB" id="A0A1W0WBX0"/>
<protein>
    <submittedName>
        <fullName evidence="1">Uncharacterized protein</fullName>
    </submittedName>
</protein>
<sequence>MYLISYDSGFRNLGSFHVMEILHLFRGKLDQFMGVRMSDPLTKSLHDFFRQIAHNGRADGPSFGNEGNYFELNQQAEWELKKRAFGPLLQFWKDLNKLPCPAA</sequence>
<accession>A0A1W0WBX0</accession>
<keyword evidence="2" id="KW-1185">Reference proteome</keyword>
<comment type="caution">
    <text evidence="1">The sequence shown here is derived from an EMBL/GenBank/DDBJ whole genome shotgun (WGS) entry which is preliminary data.</text>
</comment>
<name>A0A1W0WBX0_HYPEX</name>
<reference evidence="2" key="1">
    <citation type="submission" date="2017-01" db="EMBL/GenBank/DDBJ databases">
        <title>Comparative genomics of anhydrobiosis in the tardigrade Hypsibius dujardini.</title>
        <authorList>
            <person name="Yoshida Y."/>
            <person name="Koutsovoulos G."/>
            <person name="Laetsch D."/>
            <person name="Stevens L."/>
            <person name="Kumar S."/>
            <person name="Horikawa D."/>
            <person name="Ishino K."/>
            <person name="Komine S."/>
            <person name="Tomita M."/>
            <person name="Blaxter M."/>
            <person name="Arakawa K."/>
        </authorList>
    </citation>
    <scope>NUCLEOTIDE SEQUENCE [LARGE SCALE GENOMIC DNA]</scope>
    <source>
        <strain evidence="2">Z151</strain>
    </source>
</reference>
<evidence type="ECO:0000313" key="1">
    <source>
        <dbReference type="EMBL" id="OQV12653.1"/>
    </source>
</evidence>
<gene>
    <name evidence="1" type="ORF">BV898_13062</name>
</gene>
<evidence type="ECO:0000313" key="2">
    <source>
        <dbReference type="Proteomes" id="UP000192578"/>
    </source>
</evidence>
<proteinExistence type="predicted"/>
<dbReference type="Proteomes" id="UP000192578">
    <property type="component" value="Unassembled WGS sequence"/>
</dbReference>
<organism evidence="1 2">
    <name type="scientific">Hypsibius exemplaris</name>
    <name type="common">Freshwater tardigrade</name>
    <dbReference type="NCBI Taxonomy" id="2072580"/>
    <lineage>
        <taxon>Eukaryota</taxon>
        <taxon>Metazoa</taxon>
        <taxon>Ecdysozoa</taxon>
        <taxon>Tardigrada</taxon>
        <taxon>Eutardigrada</taxon>
        <taxon>Parachela</taxon>
        <taxon>Hypsibioidea</taxon>
        <taxon>Hypsibiidae</taxon>
        <taxon>Hypsibius</taxon>
    </lineage>
</organism>
<dbReference type="EMBL" id="MTYJ01000139">
    <property type="protein sequence ID" value="OQV12653.1"/>
    <property type="molecule type" value="Genomic_DNA"/>
</dbReference>